<accession>A0LL12</accession>
<keyword evidence="2" id="KW-1185">Reference proteome</keyword>
<dbReference type="AlphaFoldDB" id="A0LL12"/>
<dbReference type="InParanoid" id="A0LL12"/>
<dbReference type="KEGG" id="sfu:Sfum_2434"/>
<name>A0LL12_SYNFM</name>
<gene>
    <name evidence="1" type="ordered locus">Sfum_2434</name>
</gene>
<proteinExistence type="predicted"/>
<dbReference type="EMBL" id="CP000478">
    <property type="protein sequence ID" value="ABK18114.1"/>
    <property type="molecule type" value="Genomic_DNA"/>
</dbReference>
<sequence>MKAVVAFFDDRFLQGFQVLSDLIPLEMMPLGLRTAVEFLFDPQHQGSAKDVAPYGLVTPVEDGARSQRRFFPEDGLDLPQLLGLQGSLTCGGSSPPGERIMGSPRESVTFESPRVALTCPITLSKFNPGGRVDQRSRIMDRF</sequence>
<dbReference type="Proteomes" id="UP000001784">
    <property type="component" value="Chromosome"/>
</dbReference>
<reference evidence="1 2" key="1">
    <citation type="submission" date="2006-10" db="EMBL/GenBank/DDBJ databases">
        <title>Complete sequence of Syntrophobacter fumaroxidans MPOB.</title>
        <authorList>
            <consortium name="US DOE Joint Genome Institute"/>
            <person name="Copeland A."/>
            <person name="Lucas S."/>
            <person name="Lapidus A."/>
            <person name="Barry K."/>
            <person name="Detter J.C."/>
            <person name="Glavina del Rio T."/>
            <person name="Hammon N."/>
            <person name="Israni S."/>
            <person name="Pitluck S."/>
            <person name="Goltsman E.G."/>
            <person name="Martinez M."/>
            <person name="Schmutz J."/>
            <person name="Larimer F."/>
            <person name="Land M."/>
            <person name="Hauser L."/>
            <person name="Kyrpides N."/>
            <person name="Kim E."/>
            <person name="Boone D.R."/>
            <person name="Brockman F."/>
            <person name="Culley D."/>
            <person name="Ferry J."/>
            <person name="Gunsalus R."/>
            <person name="McInerney M.J."/>
            <person name="Morrison M."/>
            <person name="Plugge C."/>
            <person name="Rohlin L."/>
            <person name="Scholten J."/>
            <person name="Sieber J."/>
            <person name="Stams A.J.M."/>
            <person name="Worm P."/>
            <person name="Henstra A.M."/>
            <person name="Richardson P."/>
        </authorList>
    </citation>
    <scope>NUCLEOTIDE SEQUENCE [LARGE SCALE GENOMIC DNA]</scope>
    <source>
        <strain evidence="2">DSM 10017 / MPOB</strain>
    </source>
</reference>
<dbReference type="HOGENOM" id="CLU_1814858_0_0_7"/>
<protein>
    <submittedName>
        <fullName evidence="1">Uncharacterized protein</fullName>
    </submittedName>
</protein>
<evidence type="ECO:0000313" key="1">
    <source>
        <dbReference type="EMBL" id="ABK18114.1"/>
    </source>
</evidence>
<dbReference type="STRING" id="335543.Sfum_2434"/>
<organism evidence="1 2">
    <name type="scientific">Syntrophobacter fumaroxidans (strain DSM 10017 / MPOB)</name>
    <dbReference type="NCBI Taxonomy" id="335543"/>
    <lineage>
        <taxon>Bacteria</taxon>
        <taxon>Pseudomonadati</taxon>
        <taxon>Thermodesulfobacteriota</taxon>
        <taxon>Syntrophobacteria</taxon>
        <taxon>Syntrophobacterales</taxon>
        <taxon>Syntrophobacteraceae</taxon>
        <taxon>Syntrophobacter</taxon>
    </lineage>
</organism>
<evidence type="ECO:0000313" key="2">
    <source>
        <dbReference type="Proteomes" id="UP000001784"/>
    </source>
</evidence>